<evidence type="ECO:0000313" key="2">
    <source>
        <dbReference type="Proteomes" id="UP000260925"/>
    </source>
</evidence>
<accession>A0A3B9QVG0</accession>
<dbReference type="EMBL" id="DMDD01000208">
    <property type="protein sequence ID" value="HAF72913.1"/>
    <property type="molecule type" value="Genomic_DNA"/>
</dbReference>
<dbReference type="AlphaFoldDB" id="A0A3B9QVG0"/>
<evidence type="ECO:0000313" key="1">
    <source>
        <dbReference type="EMBL" id="HAF72913.1"/>
    </source>
</evidence>
<organism evidence="1 2">
    <name type="scientific">Corynebacterium variabile</name>
    <dbReference type="NCBI Taxonomy" id="1727"/>
    <lineage>
        <taxon>Bacteria</taxon>
        <taxon>Bacillati</taxon>
        <taxon>Actinomycetota</taxon>
        <taxon>Actinomycetes</taxon>
        <taxon>Mycobacteriales</taxon>
        <taxon>Corynebacteriaceae</taxon>
        <taxon>Corynebacterium</taxon>
    </lineage>
</organism>
<protein>
    <submittedName>
        <fullName evidence="1">Uncharacterized protein</fullName>
    </submittedName>
</protein>
<dbReference type="Proteomes" id="UP000260925">
    <property type="component" value="Unassembled WGS sequence"/>
</dbReference>
<reference evidence="1 2" key="1">
    <citation type="journal article" date="2018" name="Nat. Biotechnol.">
        <title>A standardized bacterial taxonomy based on genome phylogeny substantially revises the tree of life.</title>
        <authorList>
            <person name="Parks D.H."/>
            <person name="Chuvochina M."/>
            <person name="Waite D.W."/>
            <person name="Rinke C."/>
            <person name="Skarshewski A."/>
            <person name="Chaumeil P.A."/>
            <person name="Hugenholtz P."/>
        </authorList>
    </citation>
    <scope>NUCLEOTIDE SEQUENCE [LARGE SCALE GENOMIC DNA]</scope>
    <source>
        <strain evidence="1">UBA9851</strain>
    </source>
</reference>
<sequence length="115" mass="12179">MASATGAVSPCSFLSRSSVLKYAGAEDRRTGADTCPADGCGVVLRPDRFAARDFFALPAAFFFFFQDLLLMAVQSIGCSTARCEPPACGTLYACLCGHMLPVFSAAIRAQPARSR</sequence>
<name>A0A3B9QVG0_9CORY</name>
<comment type="caution">
    <text evidence="1">The sequence shown here is derived from an EMBL/GenBank/DDBJ whole genome shotgun (WGS) entry which is preliminary data.</text>
</comment>
<gene>
    <name evidence="1" type="ORF">DCL06_08795</name>
</gene>
<proteinExistence type="predicted"/>